<dbReference type="Gene3D" id="3.40.50.300">
    <property type="entry name" value="P-loop containing nucleotide triphosphate hydrolases"/>
    <property type="match status" value="3"/>
</dbReference>
<dbReference type="InterPro" id="IPR011335">
    <property type="entry name" value="Restrct_endonuc-II-like"/>
</dbReference>
<evidence type="ECO:0000259" key="4">
    <source>
        <dbReference type="Pfam" id="PF13087"/>
    </source>
</evidence>
<dbReference type="InterPro" id="IPR049468">
    <property type="entry name" value="Restrct_endonuc-II-like_dom"/>
</dbReference>
<dbReference type="InterPro" id="IPR025103">
    <property type="entry name" value="DUF4011"/>
</dbReference>
<organism evidence="6 7">
    <name type="scientific">miscellaneous Crenarchaeota group-15 archaeon DG-45</name>
    <dbReference type="NCBI Taxonomy" id="1685127"/>
    <lineage>
        <taxon>Archaea</taxon>
        <taxon>Candidatus Bathyarchaeota</taxon>
        <taxon>MCG-15</taxon>
    </lineage>
</organism>
<dbReference type="InterPro" id="IPR045055">
    <property type="entry name" value="DNA2/NAM7-like"/>
</dbReference>
<dbReference type="FunFam" id="3.40.50.300:FF:002063">
    <property type="entry name" value="DNA helicase related protein"/>
    <property type="match status" value="1"/>
</dbReference>
<feature type="region of interest" description="Disordered" evidence="2">
    <location>
        <begin position="74"/>
        <end position="103"/>
    </location>
</feature>
<feature type="domain" description="DNA2/NAM7 helicase-like C-terminal" evidence="4">
    <location>
        <begin position="1292"/>
        <end position="1488"/>
    </location>
</feature>
<feature type="domain" description="DNA2/NAM7 helicase helicase" evidence="3">
    <location>
        <begin position="298"/>
        <end position="375"/>
    </location>
</feature>
<dbReference type="Pfam" id="PF13086">
    <property type="entry name" value="AAA_11"/>
    <property type="match status" value="1"/>
</dbReference>
<evidence type="ECO:0000259" key="3">
    <source>
        <dbReference type="Pfam" id="PF13086"/>
    </source>
</evidence>
<dbReference type="Proteomes" id="UP000037210">
    <property type="component" value="Unassembled WGS sequence"/>
</dbReference>
<dbReference type="PANTHER" id="PTHR10887">
    <property type="entry name" value="DNA2/NAM7 HELICASE FAMILY"/>
    <property type="match status" value="1"/>
</dbReference>
<keyword evidence="1" id="KW-0175">Coiled coil</keyword>
<dbReference type="InterPro" id="IPR047187">
    <property type="entry name" value="SF1_C_Upf1"/>
</dbReference>
<dbReference type="Gene3D" id="3.40.960.10">
    <property type="entry name" value="VSR Endonuclease"/>
    <property type="match status" value="1"/>
</dbReference>
<gene>
    <name evidence="6" type="ORF">AC482_01795</name>
</gene>
<dbReference type="InterPro" id="IPR041679">
    <property type="entry name" value="DNA2/NAM7-like_C"/>
</dbReference>
<evidence type="ECO:0000313" key="7">
    <source>
        <dbReference type="Proteomes" id="UP000037210"/>
    </source>
</evidence>
<evidence type="ECO:0000256" key="2">
    <source>
        <dbReference type="SAM" id="MobiDB-lite"/>
    </source>
</evidence>
<reference evidence="6 7" key="1">
    <citation type="submission" date="2015-06" db="EMBL/GenBank/DDBJ databases">
        <title>New insights into the roles of widespread benthic archaea in carbon and nitrogen cycling.</title>
        <authorList>
            <person name="Lazar C.S."/>
            <person name="Baker B.J."/>
            <person name="Seitz K.W."/>
            <person name="Hyde A.S."/>
            <person name="Dick G.J."/>
            <person name="Hinrichs K.-U."/>
            <person name="Teske A.P."/>
        </authorList>
    </citation>
    <scope>NUCLEOTIDE SEQUENCE [LARGE SCALE GENOMIC DNA]</scope>
    <source>
        <strain evidence="6">DG-45</strain>
    </source>
</reference>
<dbReference type="InterPro" id="IPR041677">
    <property type="entry name" value="DNA2/NAM7_AAA_11"/>
</dbReference>
<sequence length="1868" mass="213693">MGRERGDLDAVSLSKVIRRVGDWRLKLIDLSRRNRLVYFRPTRSSNVRFAKPGIDEIFSRLVVKDRGWEIWKPPAEADDGSRTASDKRSSARPKKTQLVTDEKDSRQLERTLRNLSMRSALEYRERGIRILYMTYGNLNWTEAGTLLPISSPLILTPVELTRKTSRDPYIIQVPAVEDEAILNPALALKLQYDHKIELPPLPDFEEQNLTEYLGDVGATLKGTGWTIEPVAQMGLFSFYKLVMYQDLSDNAELIAKHPIVSALAGVTPVPLVKGPLPREEELDDVVDPRKTFQVLDADSSQQLCIQYALKGQSFVMHGPPGTGKSQTIANIISEFIAAGKSVLFVSEKMAALEVVYSRIKARGLDDYCLEIHSHKANKREVVAELNRALEYHLKTRRGMTEEEIDRLTTRRDQLNGYVQALHLTRSPMGMSAYQLFGRLSRLEETLFVPSGFPSFSTLDQKRLFELEEKVRRLSNAWAVVEEGEGFPWRRCREVRFTPETRSGWIHLLDSVLNTTQQLGTESESYTKTLGLPSASTIADYERLQRLTELISATPRPPQRWFEDVYLDEVHGQAESNRVDWDRYWSTRRTLEQSYDSRFLVIPTGTADRVERRWSDVNELLQPVSRGDGGLLGKIRELSDYVGSLPALLSGWEEDAGKIRDLLGVEGEVQTIERALRLSELASLCEGKDRPERAWMDRKALQETKQALEASRREHRHRDELRAKLNGYEREFLSLDLDQLIEWFEGPGSSYLRYFRPSYYRIKGTISKVNKNGVLPENVLDDLRAARELVDTERKIVSDREIVQRRLGSFYTAEDPDFEGAERAIQTTEQALHIIGRAKAPKALRDNLCVGNQPNKEVVQLGRALRESLSGWRSATRKLRGLIPLRRVPTTGKSMQRSTLKEVEDWAHYLSERLDSLSRVAAEALATRISDHPHGFEELVEDLRTVEGLQSFEDEVDERSPSLTTVFGHLYDGLLTDWDMVLASVDWTRRLIRTLTEGVPPALKIAVSEEGPQLPKDPQIGPKLKMLQASLDDLESRFEAPIWPGQKQALNLGETRLRVGQLRSRVDDLQTWVDFRELNKALDEAGLGRFLSQLIRQRFGRGQLLDIFTKSMYQGLLDMVFEEDQALKAFRGQDHEQLIADFQELDRRFIQLSAQRVIEKANMQKPSGIFVQAPDSEITILMREAAKKRRHMPLRNLFERIPNLVRRLKPCFMMSPISVSQFLIPGGIHFDLVVFDEASQICSEDAVGSIYRGDQLIVAGDPKQLPPTPFFQYTVDEDFDWDEEEYEFDVFDSVLDECMSIGIPVKMLRWHYRSKHDSLISFSNDRFYDGRLVLFPSSRMVAEDLGLEFVQVRDGVYDRGGARNNPREAEVVADLVFEQFERHPDKTLGVVTFSISQMNTVQDVVERRLRERPGFERFFVEDRLNGFFVKNLENVQGDERDVMIFSVGYGYDQNGRITMNFGPLNKPGGERRLNVAITRAREKVILVSSIRYDDIKIDSTPAEGVHSLHHYLRYAEKRPNILEVEAPPSLGYGSTLEMDVAEEVRRLGYKSVPGVGSSSFRVDLGVVDPEDPSRFILGIMCDGENYRNASMARDRDRLRVQVLESLGWRIHRIWSPDWVQRRETEVKHLEAALKEAERSPKKRVGKRGPVEEIVKNDTKKVDVKEAPSGELPEVEPYRSVKLRPRRLFSRYSTEDRNIYLKQYRSEVSRLLPALVRVEGPIHIDNAFKRMKNALRLGRATQVFYDAFADEVRKHGKRGSISIRGDFLWPKGQDTPRVRAPVEGVRESFRPIEYIPPEEIGKAMTLVAGHSLGLSEKSLLNETARLLGFKRTGDKIKEVLTVVYDSLKKHGVFIVVDGQVKLETNRNAEH</sequence>
<evidence type="ECO:0000256" key="1">
    <source>
        <dbReference type="SAM" id="Coils"/>
    </source>
</evidence>
<dbReference type="PATRIC" id="fig|1685127.3.peg.472"/>
<evidence type="ECO:0008006" key="8">
    <source>
        <dbReference type="Google" id="ProtNLM"/>
    </source>
</evidence>
<proteinExistence type="predicted"/>
<dbReference type="CDD" id="cd18808">
    <property type="entry name" value="SF1_C_Upf1"/>
    <property type="match status" value="1"/>
</dbReference>
<feature type="compositionally biased region" description="Basic and acidic residues" evidence="2">
    <location>
        <begin position="79"/>
        <end position="89"/>
    </location>
</feature>
<dbReference type="Pfam" id="PF18741">
    <property type="entry name" value="MTES_1575"/>
    <property type="match status" value="1"/>
</dbReference>
<protein>
    <recommendedName>
        <fullName evidence="8">RAP domain-containing protein</fullName>
    </recommendedName>
</protein>
<comment type="caution">
    <text evidence="6">The sequence shown here is derived from an EMBL/GenBank/DDBJ whole genome shotgun (WGS) entry which is preliminary data.</text>
</comment>
<dbReference type="InterPro" id="IPR027417">
    <property type="entry name" value="P-loop_NTPase"/>
</dbReference>
<dbReference type="EMBL" id="LFWZ01000012">
    <property type="protein sequence ID" value="KON31136.1"/>
    <property type="molecule type" value="Genomic_DNA"/>
</dbReference>
<feature type="coiled-coil region" evidence="1">
    <location>
        <begin position="697"/>
        <end position="737"/>
    </location>
</feature>
<feature type="domain" description="Restriction endonuclease type II-like" evidence="5">
    <location>
        <begin position="1536"/>
        <end position="1632"/>
    </location>
</feature>
<dbReference type="PANTHER" id="PTHR10887:SF530">
    <property type="entry name" value="SUPERFAMILY I DNA HELICASES"/>
    <property type="match status" value="1"/>
</dbReference>
<dbReference type="Pfam" id="PF13195">
    <property type="entry name" value="DUF4011"/>
    <property type="match status" value="1"/>
</dbReference>
<dbReference type="GO" id="GO:0004386">
    <property type="term" value="F:helicase activity"/>
    <property type="evidence" value="ECO:0007669"/>
    <property type="project" value="InterPro"/>
</dbReference>
<accession>A0A0M0BSC6</accession>
<dbReference type="SUPFAM" id="SSF52980">
    <property type="entry name" value="Restriction endonuclease-like"/>
    <property type="match status" value="1"/>
</dbReference>
<name>A0A0M0BSC6_9ARCH</name>
<evidence type="ECO:0000313" key="6">
    <source>
        <dbReference type="EMBL" id="KON31136.1"/>
    </source>
</evidence>
<evidence type="ECO:0000259" key="5">
    <source>
        <dbReference type="Pfam" id="PF18741"/>
    </source>
</evidence>
<dbReference type="SUPFAM" id="SSF52540">
    <property type="entry name" value="P-loop containing nucleoside triphosphate hydrolases"/>
    <property type="match status" value="2"/>
</dbReference>
<dbReference type="Pfam" id="PF13087">
    <property type="entry name" value="AAA_12"/>
    <property type="match status" value="1"/>
</dbReference>